<accession>A0A0R7EZ01</accession>
<reference evidence="1 2" key="1">
    <citation type="journal article" date="2015" name="J. Virol.">
        <title>A betabaculovirus-encoded gp64 homolog is a functional envelope fusion protein.</title>
        <authorList>
            <person name="Ardisson-Araujo D.M."/>
            <person name="Melo F.L."/>
            <person name="Clem R.J."/>
            <person name="Wolff J.L."/>
            <person name="Ribeiro B.M."/>
        </authorList>
    </citation>
    <scope>NUCLEOTIDE SEQUENCE [LARGE SCALE GENOMIC DNA]</scope>
    <source>
        <strain evidence="1 2">Parana-2009</strain>
    </source>
</reference>
<dbReference type="EMBL" id="KP296186">
    <property type="protein sequence ID" value="AKN80799.1"/>
    <property type="molecule type" value="Genomic_DNA"/>
</dbReference>
<proteinExistence type="predicted"/>
<sequence>MSKYNRQQLQKVWWSVDFREDRYWAFLKRDGGWWHTDSKNSKLKTFDNYEQFENCVHNMCVQDIHVKMTVDGGREWIIDIDHDEKNPARLMLKNMIAHSTLTRFFGPSCVRVLFSGNRGLHIWLDRNQFDMKACKELREYYYDTLLKKPTRIVKPFVREGSLNDCFLKSFDNAWIKREISHLYHDINLNDTAILVKEFFPYVDKQIFVSTKQIRAPYSFNTKGNNYSCDHVLLLE</sequence>
<evidence type="ECO:0000313" key="1">
    <source>
        <dbReference type="EMBL" id="AKN80799.1"/>
    </source>
</evidence>
<dbReference type="RefSeq" id="YP_009182260.1">
    <property type="nucleotide sequence ID" value="NC_028491.1"/>
</dbReference>
<protein>
    <submittedName>
        <fullName evidence="1">Late expression factor 1</fullName>
    </submittedName>
</protein>
<dbReference type="SUPFAM" id="SSF56747">
    <property type="entry name" value="Prim-pol domain"/>
    <property type="match status" value="1"/>
</dbReference>
<organism evidence="1 2">
    <name type="scientific">Diatraea saccharalis granulovirus</name>
    <dbReference type="NCBI Taxonomy" id="1675862"/>
    <lineage>
        <taxon>Viruses</taxon>
        <taxon>Viruses incertae sedis</taxon>
        <taxon>Naldaviricetes</taxon>
        <taxon>Lefavirales</taxon>
        <taxon>Baculoviridae</taxon>
        <taxon>Betabaculovirus</taxon>
        <taxon>Betabaculovirus disaccharalis</taxon>
    </lineage>
</organism>
<dbReference type="InterPro" id="IPR016658">
    <property type="entry name" value="DNA_primase_LEF1"/>
</dbReference>
<dbReference type="Proteomes" id="UP000203433">
    <property type="component" value="Segment"/>
</dbReference>
<dbReference type="Gene3D" id="3.90.920.10">
    <property type="entry name" value="DNA primase, PRIM domain"/>
    <property type="match status" value="1"/>
</dbReference>
<keyword evidence="2" id="KW-1185">Reference proteome</keyword>
<dbReference type="OrthoDB" id="18354at10239"/>
<name>A0A0R7EZ01_9BBAC</name>
<dbReference type="GeneID" id="26374005"/>
<dbReference type="KEGG" id="vg:26374005"/>
<dbReference type="PIRSF" id="PIRSF016433">
    <property type="entry name" value="Viral_DNA_prim"/>
    <property type="match status" value="1"/>
</dbReference>
<gene>
    <name evidence="1" type="primary">lef-1</name>
</gene>
<evidence type="ECO:0000313" key="2">
    <source>
        <dbReference type="Proteomes" id="UP000203433"/>
    </source>
</evidence>